<feature type="signal peptide" evidence="1">
    <location>
        <begin position="1"/>
        <end position="20"/>
    </location>
</feature>
<keyword evidence="3" id="KW-1185">Reference proteome</keyword>
<name>A0AAE9ER03_CAEBR</name>
<accession>A0AAE9ER03</accession>
<dbReference type="AlphaFoldDB" id="A0AAE9ER03"/>
<gene>
    <name evidence="2" type="ORF">L5515_004812</name>
</gene>
<organism evidence="2 3">
    <name type="scientific">Caenorhabditis briggsae</name>
    <dbReference type="NCBI Taxonomy" id="6238"/>
    <lineage>
        <taxon>Eukaryota</taxon>
        <taxon>Metazoa</taxon>
        <taxon>Ecdysozoa</taxon>
        <taxon>Nematoda</taxon>
        <taxon>Chromadorea</taxon>
        <taxon>Rhabditida</taxon>
        <taxon>Rhabditina</taxon>
        <taxon>Rhabditomorpha</taxon>
        <taxon>Rhabditoidea</taxon>
        <taxon>Rhabditidae</taxon>
        <taxon>Peloderinae</taxon>
        <taxon>Caenorhabditis</taxon>
    </lineage>
</organism>
<evidence type="ECO:0000313" key="3">
    <source>
        <dbReference type="Proteomes" id="UP000829354"/>
    </source>
</evidence>
<keyword evidence="1" id="KW-0732">Signal</keyword>
<evidence type="ECO:0000313" key="2">
    <source>
        <dbReference type="EMBL" id="UMM24707.1"/>
    </source>
</evidence>
<sequence>MSSSFAAYLLLHLFLRLSSKTCLECIQDGGLFCLDNNKCLANSTTCDRTVDYPQVLDVTCAGFTGYDTTRKLIVLSIRGSHGVHQYYDLWKVGNEK</sequence>
<reference evidence="2 3" key="1">
    <citation type="submission" date="2022-04" db="EMBL/GenBank/DDBJ databases">
        <title>Chromosome-level reference genomes for two strains of Caenorhabditis briggsae: an improved platform for comparative genomics.</title>
        <authorList>
            <person name="Stevens L."/>
            <person name="Andersen E."/>
        </authorList>
    </citation>
    <scope>NUCLEOTIDE SEQUENCE [LARGE SCALE GENOMIC DNA]</scope>
    <source>
        <strain evidence="2">VX34</strain>
        <tissue evidence="2">Whole-organism</tissue>
    </source>
</reference>
<dbReference type="EMBL" id="CP092622">
    <property type="protein sequence ID" value="UMM24707.1"/>
    <property type="molecule type" value="Genomic_DNA"/>
</dbReference>
<feature type="chain" id="PRO_5042185230" evidence="1">
    <location>
        <begin position="21"/>
        <end position="96"/>
    </location>
</feature>
<proteinExistence type="predicted"/>
<dbReference type="Proteomes" id="UP000829354">
    <property type="component" value="Chromosome III"/>
</dbReference>
<protein>
    <submittedName>
        <fullName evidence="2">Uncharacterized protein</fullName>
    </submittedName>
</protein>
<evidence type="ECO:0000256" key="1">
    <source>
        <dbReference type="SAM" id="SignalP"/>
    </source>
</evidence>